<comment type="caution">
    <text evidence="2">The sequence shown here is derived from an EMBL/GenBank/DDBJ whole genome shotgun (WGS) entry which is preliminary data.</text>
</comment>
<dbReference type="PROSITE" id="PS51257">
    <property type="entry name" value="PROKAR_LIPOPROTEIN"/>
    <property type="match status" value="1"/>
</dbReference>
<name>A0ABW3R5W2_9PSEU</name>
<sequence>MRRFALFGECLTAGLLVLVAALPVVTLLPALAAGCAHIKAHVDGETTSLRSFFERVRAALPGGWQLSLAVIGCFAVLAVDVVLLRSRVAGGGFVAAVCGVAAVGLAVVVLRAAAAWSPDARWADLARSAPRRAVADFGGSLLLVMSFGVLLVVTWQLPPLLLPMLGCVLMAAVAVDRRSGRVGQELSRSTSVDG</sequence>
<proteinExistence type="predicted"/>
<dbReference type="Proteomes" id="UP001597168">
    <property type="component" value="Unassembled WGS sequence"/>
</dbReference>
<feature type="transmembrane region" description="Helical" evidence="1">
    <location>
        <begin position="91"/>
        <end position="114"/>
    </location>
</feature>
<protein>
    <recommendedName>
        <fullName evidence="4">Membrane protein YesL</fullName>
    </recommendedName>
</protein>
<accession>A0ABW3R5W2</accession>
<evidence type="ECO:0008006" key="4">
    <source>
        <dbReference type="Google" id="ProtNLM"/>
    </source>
</evidence>
<organism evidence="2 3">
    <name type="scientific">Saccharothrix hoggarensis</name>
    <dbReference type="NCBI Taxonomy" id="913853"/>
    <lineage>
        <taxon>Bacteria</taxon>
        <taxon>Bacillati</taxon>
        <taxon>Actinomycetota</taxon>
        <taxon>Actinomycetes</taxon>
        <taxon>Pseudonocardiales</taxon>
        <taxon>Pseudonocardiaceae</taxon>
        <taxon>Saccharothrix</taxon>
    </lineage>
</organism>
<keyword evidence="1" id="KW-0472">Membrane</keyword>
<reference evidence="3" key="1">
    <citation type="journal article" date="2019" name="Int. J. Syst. Evol. Microbiol.">
        <title>The Global Catalogue of Microorganisms (GCM) 10K type strain sequencing project: providing services to taxonomists for standard genome sequencing and annotation.</title>
        <authorList>
            <consortium name="The Broad Institute Genomics Platform"/>
            <consortium name="The Broad Institute Genome Sequencing Center for Infectious Disease"/>
            <person name="Wu L."/>
            <person name="Ma J."/>
        </authorList>
    </citation>
    <scope>NUCLEOTIDE SEQUENCE [LARGE SCALE GENOMIC DNA]</scope>
    <source>
        <strain evidence="3">CCUG 60214</strain>
    </source>
</reference>
<keyword evidence="1" id="KW-1133">Transmembrane helix</keyword>
<dbReference type="RefSeq" id="WP_380730105.1">
    <property type="nucleotide sequence ID" value="NZ_JBHTLK010000367.1"/>
</dbReference>
<gene>
    <name evidence="2" type="ORF">ACFQ3T_34810</name>
</gene>
<keyword evidence="3" id="KW-1185">Reference proteome</keyword>
<evidence type="ECO:0000256" key="1">
    <source>
        <dbReference type="SAM" id="Phobius"/>
    </source>
</evidence>
<feature type="transmembrane region" description="Helical" evidence="1">
    <location>
        <begin position="134"/>
        <end position="155"/>
    </location>
</feature>
<keyword evidence="1" id="KW-0812">Transmembrane</keyword>
<dbReference type="EMBL" id="JBHTLK010000367">
    <property type="protein sequence ID" value="MFD1152335.1"/>
    <property type="molecule type" value="Genomic_DNA"/>
</dbReference>
<evidence type="ECO:0000313" key="2">
    <source>
        <dbReference type="EMBL" id="MFD1152335.1"/>
    </source>
</evidence>
<feature type="transmembrane region" description="Helical" evidence="1">
    <location>
        <begin position="64"/>
        <end position="84"/>
    </location>
</feature>
<evidence type="ECO:0000313" key="3">
    <source>
        <dbReference type="Proteomes" id="UP001597168"/>
    </source>
</evidence>